<comment type="caution">
    <text evidence="1">The sequence shown here is derived from an EMBL/GenBank/DDBJ whole genome shotgun (WGS) entry which is preliminary data.</text>
</comment>
<reference evidence="1" key="1">
    <citation type="journal article" date="2020" name="mSystems">
        <title>Genome- and Community-Level Interaction Insights into Carbon Utilization and Element Cycling Functions of Hydrothermarchaeota in Hydrothermal Sediment.</title>
        <authorList>
            <person name="Zhou Z."/>
            <person name="Liu Y."/>
            <person name="Xu W."/>
            <person name="Pan J."/>
            <person name="Luo Z.H."/>
            <person name="Li M."/>
        </authorList>
    </citation>
    <scope>NUCLEOTIDE SEQUENCE [LARGE SCALE GENOMIC DNA]</scope>
    <source>
        <strain evidence="1">SpSt-81</strain>
    </source>
</reference>
<evidence type="ECO:0000313" key="1">
    <source>
        <dbReference type="EMBL" id="HFX13037.1"/>
    </source>
</evidence>
<accession>A0A7C3RLP2</accession>
<organism evidence="1">
    <name type="scientific">Dictyoglomus thermophilum</name>
    <dbReference type="NCBI Taxonomy" id="14"/>
    <lineage>
        <taxon>Bacteria</taxon>
        <taxon>Pseudomonadati</taxon>
        <taxon>Dictyoglomota</taxon>
        <taxon>Dictyoglomia</taxon>
        <taxon>Dictyoglomales</taxon>
        <taxon>Dictyoglomaceae</taxon>
        <taxon>Dictyoglomus</taxon>
    </lineage>
</organism>
<name>A0A7C3RLP2_DICTH</name>
<dbReference type="AlphaFoldDB" id="A0A7C3RLP2"/>
<proteinExistence type="predicted"/>
<sequence length="379" mass="44388">MIYILFFVILIGLIINELSKYYVLEGLSFHRYFSKKLIEPGEEFFIEIVIENKKIIPVTFLQVVEELPGTLDYKFKVDKIRTKNFLYHTMTFFILPFQRIRRKYLATCYKRGRYIFGNVEILGGDFFGLKVKTKSLNYMQDIVVLPKKMDMEEGLIPYGDYHGDISVKRWIIEDPTMIIGVKEYTGREPSKTIHWPLSLKHGELLVKNFDFTFENNVMILLNVECSKPYWFNMDEEGIEKCISIARGVAEAFNEKKIPFGFSTNSLIYGLSRDENTIYPGIGEAHLYLLLEYLGRVSYNVNLPFEETIKRFFRTGNLLISTFVIITPYVLKEYIPIINSLDTEFTKVIVISINSDNFPYLSERILKYEVKKDKNVAYIS</sequence>
<gene>
    <name evidence="1" type="ORF">ENW00_02625</name>
</gene>
<dbReference type="PANTHER" id="PTHR34351">
    <property type="entry name" value="SLR1927 PROTEIN-RELATED"/>
    <property type="match status" value="1"/>
</dbReference>
<protein>
    <submittedName>
        <fullName evidence="1">DUF58 domain-containing protein</fullName>
    </submittedName>
</protein>
<dbReference type="EMBL" id="DTIN01000009">
    <property type="protein sequence ID" value="HFX13037.1"/>
    <property type="molecule type" value="Genomic_DNA"/>
</dbReference>
<dbReference type="PANTHER" id="PTHR34351:SF2">
    <property type="entry name" value="DUF58 DOMAIN-CONTAINING PROTEIN"/>
    <property type="match status" value="1"/>
</dbReference>